<reference evidence="2 3" key="1">
    <citation type="submission" date="2024-09" db="EMBL/GenBank/DDBJ databases">
        <authorList>
            <person name="Sun Q."/>
            <person name="Mori K."/>
        </authorList>
    </citation>
    <scope>NUCLEOTIDE SEQUENCE [LARGE SCALE GENOMIC DNA]</scope>
    <source>
        <strain evidence="2 3">JCM 3324</strain>
    </source>
</reference>
<evidence type="ECO:0000313" key="2">
    <source>
        <dbReference type="EMBL" id="MFB9468909.1"/>
    </source>
</evidence>
<comment type="caution">
    <text evidence="2">The sequence shown here is derived from an EMBL/GenBank/DDBJ whole genome shotgun (WGS) entry which is preliminary data.</text>
</comment>
<dbReference type="EMBL" id="JBHMCF010000003">
    <property type="protein sequence ID" value="MFB9468909.1"/>
    <property type="molecule type" value="Genomic_DNA"/>
</dbReference>
<proteinExistence type="predicted"/>
<feature type="compositionally biased region" description="Low complexity" evidence="1">
    <location>
        <begin position="151"/>
        <end position="186"/>
    </location>
</feature>
<dbReference type="RefSeq" id="WP_379482678.1">
    <property type="nucleotide sequence ID" value="NZ_JBHMCF010000003.1"/>
</dbReference>
<feature type="region of interest" description="Disordered" evidence="1">
    <location>
        <begin position="143"/>
        <end position="212"/>
    </location>
</feature>
<name>A0ABV5NGI2_9ACTN</name>
<feature type="region of interest" description="Disordered" evidence="1">
    <location>
        <begin position="238"/>
        <end position="257"/>
    </location>
</feature>
<organism evidence="2 3">
    <name type="scientific">Nonomuraea salmonea</name>
    <dbReference type="NCBI Taxonomy" id="46181"/>
    <lineage>
        <taxon>Bacteria</taxon>
        <taxon>Bacillati</taxon>
        <taxon>Actinomycetota</taxon>
        <taxon>Actinomycetes</taxon>
        <taxon>Streptosporangiales</taxon>
        <taxon>Streptosporangiaceae</taxon>
        <taxon>Nonomuraea</taxon>
    </lineage>
</organism>
<accession>A0ABV5NGI2</accession>
<protein>
    <submittedName>
        <fullName evidence="2">Uncharacterized protein</fullName>
    </submittedName>
</protein>
<evidence type="ECO:0000313" key="3">
    <source>
        <dbReference type="Proteomes" id="UP001589568"/>
    </source>
</evidence>
<feature type="region of interest" description="Disordered" evidence="1">
    <location>
        <begin position="113"/>
        <end position="132"/>
    </location>
</feature>
<gene>
    <name evidence="2" type="ORF">ACFFR3_05295</name>
</gene>
<sequence length="257" mass="27522">MAAVELGSINAAAYNASPWVRAVFEHVTATVTVPEEWRRPPTPDQPPRHHVRHRLFDTLSDAQAATPSDLEPLGLITLDSLPTAIAQALQSHPYNTLVGPIRDALGWHVATATPPETPAPAPPHQAAQSTPHTQTIITAPAESLSTASPHQTTVTTPPGQTITITPSPGTTVPTSPSPMAATAPQSDEPQSDEPEGIVQTLPHPTSRPTGHDHDLLAAARRKAFARWLDDMRARKVTLVPGLEHPGDPRQPDNHHKH</sequence>
<keyword evidence="3" id="KW-1185">Reference proteome</keyword>
<dbReference type="Proteomes" id="UP001589568">
    <property type="component" value="Unassembled WGS sequence"/>
</dbReference>
<evidence type="ECO:0000256" key="1">
    <source>
        <dbReference type="SAM" id="MobiDB-lite"/>
    </source>
</evidence>
<feature type="compositionally biased region" description="Basic and acidic residues" evidence="1">
    <location>
        <begin position="244"/>
        <end position="257"/>
    </location>
</feature>